<dbReference type="InterPro" id="IPR029056">
    <property type="entry name" value="Ribokinase-like"/>
</dbReference>
<dbReference type="GO" id="GO:0006796">
    <property type="term" value="P:phosphate-containing compound metabolic process"/>
    <property type="evidence" value="ECO:0007669"/>
    <property type="project" value="UniProtKB-ARBA"/>
</dbReference>
<dbReference type="InterPro" id="IPR002139">
    <property type="entry name" value="Ribo/fructo_kinase"/>
</dbReference>
<dbReference type="GO" id="GO:0016301">
    <property type="term" value="F:kinase activity"/>
    <property type="evidence" value="ECO:0007669"/>
    <property type="project" value="UniProtKB-KW"/>
</dbReference>
<protein>
    <recommendedName>
        <fullName evidence="3">Carbohydrate kinase PfkB domain-containing protein</fullName>
    </recommendedName>
</protein>
<keyword evidence="2" id="KW-0418">Kinase</keyword>
<reference evidence="4" key="1">
    <citation type="submission" date="2018-05" db="EMBL/GenBank/DDBJ databases">
        <authorList>
            <person name="Lanie J.A."/>
            <person name="Ng W.-L."/>
            <person name="Kazmierczak K.M."/>
            <person name="Andrzejewski T.M."/>
            <person name="Davidsen T.M."/>
            <person name="Wayne K.J."/>
            <person name="Tettelin H."/>
            <person name="Glass J.I."/>
            <person name="Rusch D."/>
            <person name="Podicherti R."/>
            <person name="Tsui H.-C.T."/>
            <person name="Winkler M.E."/>
        </authorList>
    </citation>
    <scope>NUCLEOTIDE SEQUENCE</scope>
</reference>
<dbReference type="EMBL" id="UINC01125382">
    <property type="protein sequence ID" value="SVD03169.1"/>
    <property type="molecule type" value="Genomic_DNA"/>
</dbReference>
<dbReference type="SUPFAM" id="SSF53613">
    <property type="entry name" value="Ribokinase-like"/>
    <property type="match status" value="1"/>
</dbReference>
<name>A0A382RZQ3_9ZZZZ</name>
<evidence type="ECO:0000256" key="1">
    <source>
        <dbReference type="ARBA" id="ARBA00022679"/>
    </source>
</evidence>
<dbReference type="Pfam" id="PF00294">
    <property type="entry name" value="PfkB"/>
    <property type="match status" value="1"/>
</dbReference>
<dbReference type="AlphaFoldDB" id="A0A382RZQ3"/>
<sequence>VEPVIIVFGSIALDIVQLVHRLPRPGETILTADYVMLPGGKGANQALAAARAGGDVSFVASVGDDNFGQRALNNLELAGVDLSNIIERTRPTACATISVDASGENQIVVSSGANLETTADQLKPKASDFVLQQMEIPLVEVWRGIEFAKINDAKCILNAAPFQPIPTQFLSQLDVL</sequence>
<feature type="domain" description="Carbohydrate kinase PfkB" evidence="3">
    <location>
        <begin position="5"/>
        <end position="126"/>
    </location>
</feature>
<evidence type="ECO:0000313" key="4">
    <source>
        <dbReference type="EMBL" id="SVD03169.1"/>
    </source>
</evidence>
<dbReference type="PANTHER" id="PTHR10584:SF166">
    <property type="entry name" value="RIBOKINASE"/>
    <property type="match status" value="1"/>
</dbReference>
<evidence type="ECO:0000256" key="2">
    <source>
        <dbReference type="ARBA" id="ARBA00022777"/>
    </source>
</evidence>
<feature type="non-terminal residue" evidence="4">
    <location>
        <position position="176"/>
    </location>
</feature>
<evidence type="ECO:0000259" key="3">
    <source>
        <dbReference type="Pfam" id="PF00294"/>
    </source>
</evidence>
<gene>
    <name evidence="4" type="ORF">METZ01_LOCUS356023</name>
</gene>
<dbReference type="PANTHER" id="PTHR10584">
    <property type="entry name" value="SUGAR KINASE"/>
    <property type="match status" value="1"/>
</dbReference>
<organism evidence="4">
    <name type="scientific">marine metagenome</name>
    <dbReference type="NCBI Taxonomy" id="408172"/>
    <lineage>
        <taxon>unclassified sequences</taxon>
        <taxon>metagenomes</taxon>
        <taxon>ecological metagenomes</taxon>
    </lineage>
</organism>
<dbReference type="PRINTS" id="PR00990">
    <property type="entry name" value="RIBOKINASE"/>
</dbReference>
<keyword evidence="1" id="KW-0808">Transferase</keyword>
<dbReference type="Gene3D" id="3.40.1190.20">
    <property type="match status" value="1"/>
</dbReference>
<dbReference type="GO" id="GO:0005829">
    <property type="term" value="C:cytosol"/>
    <property type="evidence" value="ECO:0007669"/>
    <property type="project" value="TreeGrafter"/>
</dbReference>
<accession>A0A382RZQ3</accession>
<proteinExistence type="predicted"/>
<feature type="non-terminal residue" evidence="4">
    <location>
        <position position="1"/>
    </location>
</feature>
<dbReference type="InterPro" id="IPR011611">
    <property type="entry name" value="PfkB_dom"/>
</dbReference>